<keyword evidence="1" id="KW-0812">Transmembrane</keyword>
<name>A0ABP0GCQ4_CLALP</name>
<keyword evidence="1" id="KW-1133">Transmembrane helix</keyword>
<protein>
    <submittedName>
        <fullName evidence="2">Uncharacterized protein</fullName>
    </submittedName>
</protein>
<dbReference type="EMBL" id="CAWYQH010000108">
    <property type="protein sequence ID" value="CAK8688713.1"/>
    <property type="molecule type" value="Genomic_DNA"/>
</dbReference>
<proteinExistence type="predicted"/>
<keyword evidence="3" id="KW-1185">Reference proteome</keyword>
<evidence type="ECO:0000256" key="1">
    <source>
        <dbReference type="SAM" id="Phobius"/>
    </source>
</evidence>
<feature type="transmembrane region" description="Helical" evidence="1">
    <location>
        <begin position="12"/>
        <end position="29"/>
    </location>
</feature>
<sequence length="144" mass="16541">MYLCQVQCLKNLFFLMWCGSYVTATNADYKDPTSAYEPGELSSQNVLETFLAGMLALGIALIILLLCIYRSRKQTVRQLRERGNFFENNLHLNGVLGHTNVHAHSIMHIINVFELFQKINKEIWHLGLLTEMSSIDDNSNLYEI</sequence>
<dbReference type="Proteomes" id="UP001642483">
    <property type="component" value="Unassembled WGS sequence"/>
</dbReference>
<keyword evidence="1" id="KW-0472">Membrane</keyword>
<reference evidence="2 3" key="1">
    <citation type="submission" date="2024-02" db="EMBL/GenBank/DDBJ databases">
        <authorList>
            <person name="Daric V."/>
            <person name="Darras S."/>
        </authorList>
    </citation>
    <scope>NUCLEOTIDE SEQUENCE [LARGE SCALE GENOMIC DNA]</scope>
</reference>
<accession>A0ABP0GCQ4</accession>
<evidence type="ECO:0000313" key="2">
    <source>
        <dbReference type="EMBL" id="CAK8688713.1"/>
    </source>
</evidence>
<feature type="transmembrane region" description="Helical" evidence="1">
    <location>
        <begin position="49"/>
        <end position="69"/>
    </location>
</feature>
<evidence type="ECO:0000313" key="3">
    <source>
        <dbReference type="Proteomes" id="UP001642483"/>
    </source>
</evidence>
<gene>
    <name evidence="2" type="ORF">CVLEPA_LOCUS20698</name>
</gene>
<comment type="caution">
    <text evidence="2">The sequence shown here is derived from an EMBL/GenBank/DDBJ whole genome shotgun (WGS) entry which is preliminary data.</text>
</comment>
<organism evidence="2 3">
    <name type="scientific">Clavelina lepadiformis</name>
    <name type="common">Light-bulb sea squirt</name>
    <name type="synonym">Ascidia lepadiformis</name>
    <dbReference type="NCBI Taxonomy" id="159417"/>
    <lineage>
        <taxon>Eukaryota</taxon>
        <taxon>Metazoa</taxon>
        <taxon>Chordata</taxon>
        <taxon>Tunicata</taxon>
        <taxon>Ascidiacea</taxon>
        <taxon>Aplousobranchia</taxon>
        <taxon>Clavelinidae</taxon>
        <taxon>Clavelina</taxon>
    </lineage>
</organism>